<reference evidence="5 6" key="1">
    <citation type="submission" date="2019-01" db="EMBL/GenBank/DDBJ databases">
        <title>Nocardioides guangzhouensis sp. nov., an actinobacterium isolated from soil.</title>
        <authorList>
            <person name="Fu Y."/>
            <person name="Cai Y."/>
            <person name="Lin Z."/>
            <person name="Chen P."/>
        </authorList>
    </citation>
    <scope>NUCLEOTIDE SEQUENCE [LARGE SCALE GENOMIC DNA]</scope>
    <source>
        <strain evidence="5 6">NBRC 105384</strain>
    </source>
</reference>
<feature type="domain" description="HTH gntR-type" evidence="4">
    <location>
        <begin position="16"/>
        <end position="84"/>
    </location>
</feature>
<accession>A0A4V1Z2V5</accession>
<dbReference type="SMART" id="SM00345">
    <property type="entry name" value="HTH_GNTR"/>
    <property type="match status" value="1"/>
</dbReference>
<dbReference type="SUPFAM" id="SSF46785">
    <property type="entry name" value="Winged helix' DNA-binding domain"/>
    <property type="match status" value="1"/>
</dbReference>
<keyword evidence="2" id="KW-0238">DNA-binding</keyword>
<dbReference type="AlphaFoldDB" id="A0A4V1Z2V5"/>
<dbReference type="OrthoDB" id="4307011at2"/>
<evidence type="ECO:0000313" key="6">
    <source>
        <dbReference type="Proteomes" id="UP000291189"/>
    </source>
</evidence>
<name>A0A4V1Z2V5_9ACTN</name>
<keyword evidence="3" id="KW-0804">Transcription</keyword>
<protein>
    <submittedName>
        <fullName evidence="5">GntR family transcriptional regulator</fullName>
    </submittedName>
</protein>
<dbReference type="PROSITE" id="PS50949">
    <property type="entry name" value="HTH_GNTR"/>
    <property type="match status" value="1"/>
</dbReference>
<dbReference type="EMBL" id="SDPU01000001">
    <property type="protein sequence ID" value="RYU15726.1"/>
    <property type="molecule type" value="Genomic_DNA"/>
</dbReference>
<keyword evidence="6" id="KW-1185">Reference proteome</keyword>
<dbReference type="RefSeq" id="WP_129985009.1">
    <property type="nucleotide sequence ID" value="NZ_SDPU01000001.1"/>
</dbReference>
<evidence type="ECO:0000256" key="2">
    <source>
        <dbReference type="ARBA" id="ARBA00023125"/>
    </source>
</evidence>
<dbReference type="Gene3D" id="1.10.10.10">
    <property type="entry name" value="Winged helix-like DNA-binding domain superfamily/Winged helix DNA-binding domain"/>
    <property type="match status" value="1"/>
</dbReference>
<evidence type="ECO:0000313" key="5">
    <source>
        <dbReference type="EMBL" id="RYU15726.1"/>
    </source>
</evidence>
<dbReference type="PANTHER" id="PTHR38445:SF9">
    <property type="entry name" value="HTH-TYPE TRANSCRIPTIONAL REPRESSOR YTRA"/>
    <property type="match status" value="1"/>
</dbReference>
<dbReference type="GO" id="GO:0003677">
    <property type="term" value="F:DNA binding"/>
    <property type="evidence" value="ECO:0007669"/>
    <property type="project" value="UniProtKB-KW"/>
</dbReference>
<gene>
    <name evidence="5" type="ORF">ETU37_01015</name>
</gene>
<evidence type="ECO:0000259" key="4">
    <source>
        <dbReference type="PROSITE" id="PS50949"/>
    </source>
</evidence>
<keyword evidence="1" id="KW-0805">Transcription regulation</keyword>
<evidence type="ECO:0000256" key="3">
    <source>
        <dbReference type="ARBA" id="ARBA00023163"/>
    </source>
</evidence>
<dbReference type="InterPro" id="IPR000524">
    <property type="entry name" value="Tscrpt_reg_HTH_GntR"/>
</dbReference>
<evidence type="ECO:0000256" key="1">
    <source>
        <dbReference type="ARBA" id="ARBA00023015"/>
    </source>
</evidence>
<dbReference type="Proteomes" id="UP000291189">
    <property type="component" value="Unassembled WGS sequence"/>
</dbReference>
<proteinExistence type="predicted"/>
<sequence length="121" mass="12603">MTASTPELRIDPDGAVPPFEQLRTQLARQAADGTLPAGTKLPTVRGLADHLGLAPGTVARAYKELEGDGVIETQGRRGTFVRSGATAGAGVSTVVTALVAAARRDGLTLPETQRLVERAWS</sequence>
<dbReference type="PANTHER" id="PTHR38445">
    <property type="entry name" value="HTH-TYPE TRANSCRIPTIONAL REPRESSOR YTRA"/>
    <property type="match status" value="1"/>
</dbReference>
<dbReference type="Pfam" id="PF00392">
    <property type="entry name" value="GntR"/>
    <property type="match status" value="1"/>
</dbReference>
<comment type="caution">
    <text evidence="5">The sequence shown here is derived from an EMBL/GenBank/DDBJ whole genome shotgun (WGS) entry which is preliminary data.</text>
</comment>
<organism evidence="5 6">
    <name type="scientific">Nocardioides iriomotensis</name>
    <dbReference type="NCBI Taxonomy" id="715784"/>
    <lineage>
        <taxon>Bacteria</taxon>
        <taxon>Bacillati</taxon>
        <taxon>Actinomycetota</taxon>
        <taxon>Actinomycetes</taxon>
        <taxon>Propionibacteriales</taxon>
        <taxon>Nocardioidaceae</taxon>
        <taxon>Nocardioides</taxon>
    </lineage>
</organism>
<dbReference type="GO" id="GO:0003700">
    <property type="term" value="F:DNA-binding transcription factor activity"/>
    <property type="evidence" value="ECO:0007669"/>
    <property type="project" value="InterPro"/>
</dbReference>
<dbReference type="InterPro" id="IPR036388">
    <property type="entry name" value="WH-like_DNA-bd_sf"/>
</dbReference>
<dbReference type="CDD" id="cd07377">
    <property type="entry name" value="WHTH_GntR"/>
    <property type="match status" value="1"/>
</dbReference>
<dbReference type="InterPro" id="IPR036390">
    <property type="entry name" value="WH_DNA-bd_sf"/>
</dbReference>